<dbReference type="InterPro" id="IPR050493">
    <property type="entry name" value="FAD-dep_Monooxygenase_BioMet"/>
</dbReference>
<dbReference type="InterPro" id="IPR007219">
    <property type="entry name" value="XnlR_reg_dom"/>
</dbReference>
<dbReference type="GeneID" id="43641582"/>
<keyword evidence="3" id="KW-0805">Transcription regulation</keyword>
<dbReference type="SUPFAM" id="SSF51905">
    <property type="entry name" value="FAD/NAD(P)-binding domain"/>
    <property type="match status" value="1"/>
</dbReference>
<dbReference type="SMART" id="SM00906">
    <property type="entry name" value="Fungal_trans"/>
    <property type="match status" value="1"/>
</dbReference>
<feature type="signal peptide" evidence="7">
    <location>
        <begin position="1"/>
        <end position="18"/>
    </location>
</feature>
<comment type="similarity">
    <text evidence="1">Belongs to the paxM FAD-dependent monooxygenase family.</text>
</comment>
<dbReference type="Pfam" id="PF07992">
    <property type="entry name" value="Pyr_redox_2"/>
    <property type="match status" value="1"/>
</dbReference>
<dbReference type="Pfam" id="PF04082">
    <property type="entry name" value="Fungal_trans"/>
    <property type="match status" value="1"/>
</dbReference>
<keyword evidence="4" id="KW-0503">Monooxygenase</keyword>
<dbReference type="PANTHER" id="PTHR13789:SF215">
    <property type="entry name" value="FAD-BINDING DOMAIN-CONTAINING PROTEIN-RELATED"/>
    <property type="match status" value="1"/>
</dbReference>
<keyword evidence="6" id="KW-0539">Nucleus</keyword>
<reference evidence="9 10" key="1">
    <citation type="submission" date="2019-04" db="EMBL/GenBank/DDBJ databases">
        <title>Friends and foes A comparative genomics study of 23 Aspergillus species from section Flavi.</title>
        <authorList>
            <consortium name="DOE Joint Genome Institute"/>
            <person name="Kjaerbolling I."/>
            <person name="Vesth T."/>
            <person name="Frisvad J.C."/>
            <person name="Nybo J.L."/>
            <person name="Theobald S."/>
            <person name="Kildgaard S."/>
            <person name="Isbrandt T."/>
            <person name="Kuo A."/>
            <person name="Sato A."/>
            <person name="Lyhne E.K."/>
            <person name="Kogle M.E."/>
            <person name="Wiebenga A."/>
            <person name="Kun R.S."/>
            <person name="Lubbers R.J."/>
            <person name="Makela M.R."/>
            <person name="Barry K."/>
            <person name="Chovatia M."/>
            <person name="Clum A."/>
            <person name="Daum C."/>
            <person name="Haridas S."/>
            <person name="He G."/>
            <person name="LaButti K."/>
            <person name="Lipzen A."/>
            <person name="Mondo S."/>
            <person name="Riley R."/>
            <person name="Salamov A."/>
            <person name="Simmons B.A."/>
            <person name="Magnuson J.K."/>
            <person name="Henrissat B."/>
            <person name="Mortensen U.H."/>
            <person name="Larsen T.O."/>
            <person name="Devries R.P."/>
            <person name="Grigoriev I.V."/>
            <person name="Machida M."/>
            <person name="Baker S.E."/>
            <person name="Andersen M.R."/>
        </authorList>
    </citation>
    <scope>NUCLEOTIDE SEQUENCE [LARGE SCALE GENOMIC DNA]</scope>
    <source>
        <strain evidence="9 10">CBS 117625</strain>
    </source>
</reference>
<dbReference type="GO" id="GO:0003677">
    <property type="term" value="F:DNA binding"/>
    <property type="evidence" value="ECO:0007669"/>
    <property type="project" value="InterPro"/>
</dbReference>
<dbReference type="EMBL" id="ML743581">
    <property type="protein sequence ID" value="KAE8136917.1"/>
    <property type="molecule type" value="Genomic_DNA"/>
</dbReference>
<dbReference type="CDD" id="cd12148">
    <property type="entry name" value="fungal_TF_MHR"/>
    <property type="match status" value="1"/>
</dbReference>
<evidence type="ECO:0000313" key="9">
    <source>
        <dbReference type="EMBL" id="KAE8136917.1"/>
    </source>
</evidence>
<dbReference type="InterPro" id="IPR023753">
    <property type="entry name" value="FAD/NAD-binding_dom"/>
</dbReference>
<organism evidence="9 10">
    <name type="scientific">Aspergillus pseudotamarii</name>
    <dbReference type="NCBI Taxonomy" id="132259"/>
    <lineage>
        <taxon>Eukaryota</taxon>
        <taxon>Fungi</taxon>
        <taxon>Dikarya</taxon>
        <taxon>Ascomycota</taxon>
        <taxon>Pezizomycotina</taxon>
        <taxon>Eurotiomycetes</taxon>
        <taxon>Eurotiomycetidae</taxon>
        <taxon>Eurotiales</taxon>
        <taxon>Aspergillaceae</taxon>
        <taxon>Aspergillus</taxon>
        <taxon>Aspergillus subgen. Circumdati</taxon>
    </lineage>
</organism>
<proteinExistence type="inferred from homology"/>
<evidence type="ECO:0000256" key="3">
    <source>
        <dbReference type="ARBA" id="ARBA00023015"/>
    </source>
</evidence>
<evidence type="ECO:0000256" key="6">
    <source>
        <dbReference type="ARBA" id="ARBA00023242"/>
    </source>
</evidence>
<dbReference type="OrthoDB" id="9993796at2759"/>
<evidence type="ECO:0000256" key="2">
    <source>
        <dbReference type="ARBA" id="ARBA00023002"/>
    </source>
</evidence>
<evidence type="ECO:0000259" key="8">
    <source>
        <dbReference type="SMART" id="SM00906"/>
    </source>
</evidence>
<dbReference type="RefSeq" id="XP_031912980.1">
    <property type="nucleotide sequence ID" value="XM_032057372.1"/>
</dbReference>
<protein>
    <recommendedName>
        <fullName evidence="8">Xylanolytic transcriptional activator regulatory domain-containing protein</fullName>
    </recommendedName>
</protein>
<gene>
    <name evidence="9" type="ORF">BDV38DRAFT_271770</name>
</gene>
<dbReference type="GO" id="GO:0008270">
    <property type="term" value="F:zinc ion binding"/>
    <property type="evidence" value="ECO:0007669"/>
    <property type="project" value="InterPro"/>
</dbReference>
<accession>A0A5N6SSR0</accession>
<evidence type="ECO:0000256" key="5">
    <source>
        <dbReference type="ARBA" id="ARBA00023163"/>
    </source>
</evidence>
<keyword evidence="10" id="KW-1185">Reference proteome</keyword>
<evidence type="ECO:0000256" key="7">
    <source>
        <dbReference type="SAM" id="SignalP"/>
    </source>
</evidence>
<name>A0A5N6SSR0_ASPPS</name>
<dbReference type="GO" id="GO:0006351">
    <property type="term" value="P:DNA-templated transcription"/>
    <property type="evidence" value="ECO:0007669"/>
    <property type="project" value="InterPro"/>
</dbReference>
<dbReference type="PRINTS" id="PR00420">
    <property type="entry name" value="RNGMNOXGNASE"/>
</dbReference>
<evidence type="ECO:0000256" key="1">
    <source>
        <dbReference type="ARBA" id="ARBA00007992"/>
    </source>
</evidence>
<sequence>MPVKVVVVGAGLAGLGAAISLSRAGNEVQVIEQPGFLNEVSAAIHVAPNATRILTAWGCDLESLHPVHCNKLQVWDASENLMWTPIANGHKINICLSSRVLSVDAEAGEVVLEDGTTYVADLVVGADGIHSRSVQAIVGENKGRQSTGQNYFRFLVPMEKIQANPLTAALMAKTGIDGVHAFVAHDRRIVVYPCRGGQLLNVAGIHPAGKETNARDSPWLDGGSLSQLIETYRDFGEELQEMCRLAEDLKLWSLASRRPAPKFVRGKLSLIGDTAHPMLPRQGAAQAFEDAAALGGVMTDDTTIEQIPQRLELYNKIRYKHAVTVMMMSKTHDERQVEMLEELRTYRRRQDGSSQRISLIDRIRRIDDRRAEAGVIGWKIGNIAPQIGVPSLLPEGLRWIESRTGTVIPLPNLCHAPWEKPPLSPMSPDLDGVHDAASTPSGLPAPTVLKRYLDVYTSSAIHTIFPVINPSIFSQTIRAAYLLPEQDKKAHFPSSRACIFAFLALISSLDHLATRCTAPKPPPIPRDEYAMKAQALLPSLLQEPLNLDALQTFLLLSILGVLAGELQTATNYNSIASRFIIALGAHTMGDPCAVPESVIGGSRDKETRKHLRDLFWLCYALDKDLSLRTGQSHCLRDEDCDLQLPPGYTEKLHSRMSYSSMENARGFLFPIDLRLSMVKSQIFTALYSHRGLQKNDAEVVRSIRELDEELELWRMSMPSNLRPKLSFAKENSEDQRVDTMYLVLTHLNYYFCVNILHLTGSRCEAWRSTSTPASMMDGLRLSLTLSVEASRSLLLFLHHSESLVTMLTIFCNLLENPRAESAASDTQLLAVTEHTTERVFLRQISRADKAAHLQAITGFISSLRDLAQQAIHQATNDTGPS</sequence>
<keyword evidence="2" id="KW-0560">Oxidoreductase</keyword>
<evidence type="ECO:0000256" key="4">
    <source>
        <dbReference type="ARBA" id="ARBA00023033"/>
    </source>
</evidence>
<keyword evidence="5" id="KW-0804">Transcription</keyword>
<dbReference type="AlphaFoldDB" id="A0A5N6SSR0"/>
<dbReference type="GO" id="GO:0004497">
    <property type="term" value="F:monooxygenase activity"/>
    <property type="evidence" value="ECO:0007669"/>
    <property type="project" value="UniProtKB-KW"/>
</dbReference>
<feature type="chain" id="PRO_5024865905" description="Xylanolytic transcriptional activator regulatory domain-containing protein" evidence="7">
    <location>
        <begin position="19"/>
        <end position="881"/>
    </location>
</feature>
<dbReference type="Proteomes" id="UP000325672">
    <property type="component" value="Unassembled WGS sequence"/>
</dbReference>
<dbReference type="PANTHER" id="PTHR13789">
    <property type="entry name" value="MONOOXYGENASE"/>
    <property type="match status" value="1"/>
</dbReference>
<dbReference type="Gene3D" id="3.50.50.60">
    <property type="entry name" value="FAD/NAD(P)-binding domain"/>
    <property type="match status" value="1"/>
</dbReference>
<evidence type="ECO:0000313" key="10">
    <source>
        <dbReference type="Proteomes" id="UP000325672"/>
    </source>
</evidence>
<dbReference type="InterPro" id="IPR036188">
    <property type="entry name" value="FAD/NAD-bd_sf"/>
</dbReference>
<dbReference type="SUPFAM" id="SSF54373">
    <property type="entry name" value="FAD-linked reductases, C-terminal domain"/>
    <property type="match status" value="1"/>
</dbReference>
<feature type="domain" description="Xylanolytic transcriptional activator regulatory" evidence="8">
    <location>
        <begin position="569"/>
        <end position="651"/>
    </location>
</feature>
<keyword evidence="7" id="KW-0732">Signal</keyword>